<keyword evidence="7" id="KW-0732">Signal</keyword>
<dbReference type="GO" id="GO:0016740">
    <property type="term" value="F:transferase activity"/>
    <property type="evidence" value="ECO:0007669"/>
    <property type="project" value="UniProtKB-KW"/>
</dbReference>
<sequence length="195" mass="20536">MKRIGQSIKTFFLAVGTAALVTAAPLGVYGAEKGPGAAMKPAVNGVSIYVSKKGSTLTLSQYGRVIGKWSAKLGRESATGDKKQQGDEITPSGKFYVCTKNDKSQYYLALGLSYPGIEDAQRGLEDGLITQEQYQAIVDANEAGVQPPWDTALGGAIEIHGEQGGETAGCIAMTNEVMDVLWEYCNVGVPVTIGP</sequence>
<keyword evidence="2" id="KW-0808">Transferase</keyword>
<keyword evidence="5 6" id="KW-0961">Cell wall biogenesis/degradation</keyword>
<dbReference type="AlphaFoldDB" id="A0A9D2PTC3"/>
<evidence type="ECO:0000256" key="6">
    <source>
        <dbReference type="PROSITE-ProRule" id="PRU01373"/>
    </source>
</evidence>
<evidence type="ECO:0000259" key="8">
    <source>
        <dbReference type="PROSITE" id="PS52029"/>
    </source>
</evidence>
<dbReference type="GO" id="GO:0008360">
    <property type="term" value="P:regulation of cell shape"/>
    <property type="evidence" value="ECO:0007669"/>
    <property type="project" value="UniProtKB-UniRule"/>
</dbReference>
<dbReference type="PANTHER" id="PTHR36699:SF1">
    <property type="entry name" value="L,D-TRANSPEPTIDASE YAFK-RELATED"/>
    <property type="match status" value="1"/>
</dbReference>
<proteinExistence type="predicted"/>
<feature type="chain" id="PRO_5039622809" evidence="7">
    <location>
        <begin position="24"/>
        <end position="195"/>
    </location>
</feature>
<dbReference type="InterPro" id="IPR005490">
    <property type="entry name" value="LD_TPept_cat_dom"/>
</dbReference>
<protein>
    <submittedName>
        <fullName evidence="9">L,D-transpeptidase</fullName>
    </submittedName>
</protein>
<dbReference type="Pfam" id="PF03734">
    <property type="entry name" value="YkuD"/>
    <property type="match status" value="1"/>
</dbReference>
<evidence type="ECO:0000256" key="5">
    <source>
        <dbReference type="ARBA" id="ARBA00023316"/>
    </source>
</evidence>
<dbReference type="PROSITE" id="PS52029">
    <property type="entry name" value="LD_TPASE"/>
    <property type="match status" value="1"/>
</dbReference>
<dbReference type="GO" id="GO:0071555">
    <property type="term" value="P:cell wall organization"/>
    <property type="evidence" value="ECO:0007669"/>
    <property type="project" value="UniProtKB-UniRule"/>
</dbReference>
<keyword evidence="3 6" id="KW-0133">Cell shape</keyword>
<name>A0A9D2PTC3_9FIRM</name>
<dbReference type="InterPro" id="IPR038063">
    <property type="entry name" value="Transpep_catalytic_dom"/>
</dbReference>
<dbReference type="Proteomes" id="UP000823863">
    <property type="component" value="Unassembled WGS sequence"/>
</dbReference>
<accession>A0A9D2PTC3</accession>
<feature type="active site" description="Proton donor/acceptor" evidence="6">
    <location>
        <position position="160"/>
    </location>
</feature>
<reference evidence="9" key="1">
    <citation type="journal article" date="2021" name="PeerJ">
        <title>Extensive microbial diversity within the chicken gut microbiome revealed by metagenomics and culture.</title>
        <authorList>
            <person name="Gilroy R."/>
            <person name="Ravi A."/>
            <person name="Getino M."/>
            <person name="Pursley I."/>
            <person name="Horton D.L."/>
            <person name="Alikhan N.F."/>
            <person name="Baker D."/>
            <person name="Gharbi K."/>
            <person name="Hall N."/>
            <person name="Watson M."/>
            <person name="Adriaenssens E.M."/>
            <person name="Foster-Nyarko E."/>
            <person name="Jarju S."/>
            <person name="Secka A."/>
            <person name="Antonio M."/>
            <person name="Oren A."/>
            <person name="Chaudhuri R.R."/>
            <person name="La Ragione R."/>
            <person name="Hildebrand F."/>
            <person name="Pallen M.J."/>
        </authorList>
    </citation>
    <scope>NUCLEOTIDE SEQUENCE</scope>
    <source>
        <strain evidence="9">CHK198-12963</strain>
    </source>
</reference>
<evidence type="ECO:0000313" key="9">
    <source>
        <dbReference type="EMBL" id="HJC66749.1"/>
    </source>
</evidence>
<evidence type="ECO:0000256" key="2">
    <source>
        <dbReference type="ARBA" id="ARBA00022679"/>
    </source>
</evidence>
<evidence type="ECO:0000256" key="3">
    <source>
        <dbReference type="ARBA" id="ARBA00022960"/>
    </source>
</evidence>
<dbReference type="SUPFAM" id="SSF141523">
    <property type="entry name" value="L,D-transpeptidase catalytic domain-like"/>
    <property type="match status" value="1"/>
</dbReference>
<dbReference type="Gene3D" id="2.40.440.10">
    <property type="entry name" value="L,D-transpeptidase catalytic domain-like"/>
    <property type="match status" value="1"/>
</dbReference>
<dbReference type="EMBL" id="DWWB01000048">
    <property type="protein sequence ID" value="HJC66749.1"/>
    <property type="molecule type" value="Genomic_DNA"/>
</dbReference>
<dbReference type="PANTHER" id="PTHR36699">
    <property type="entry name" value="LD-TRANSPEPTIDASE"/>
    <property type="match status" value="1"/>
</dbReference>
<organism evidence="9 10">
    <name type="scientific">Candidatus Enterocloster excrementigallinarum</name>
    <dbReference type="NCBI Taxonomy" id="2838558"/>
    <lineage>
        <taxon>Bacteria</taxon>
        <taxon>Bacillati</taxon>
        <taxon>Bacillota</taxon>
        <taxon>Clostridia</taxon>
        <taxon>Lachnospirales</taxon>
        <taxon>Lachnospiraceae</taxon>
        <taxon>Enterocloster</taxon>
    </lineage>
</organism>
<feature type="domain" description="L,D-TPase catalytic" evidence="8">
    <location>
        <begin position="46"/>
        <end position="194"/>
    </location>
</feature>
<evidence type="ECO:0000256" key="7">
    <source>
        <dbReference type="SAM" id="SignalP"/>
    </source>
</evidence>
<evidence type="ECO:0000313" key="10">
    <source>
        <dbReference type="Proteomes" id="UP000823863"/>
    </source>
</evidence>
<keyword evidence="4 6" id="KW-0573">Peptidoglycan synthesis</keyword>
<feature type="active site" description="Nucleophile" evidence="6">
    <location>
        <position position="170"/>
    </location>
</feature>
<evidence type="ECO:0000256" key="1">
    <source>
        <dbReference type="ARBA" id="ARBA00004752"/>
    </source>
</evidence>
<comment type="caution">
    <text evidence="9">The sequence shown here is derived from an EMBL/GenBank/DDBJ whole genome shotgun (WGS) entry which is preliminary data.</text>
</comment>
<comment type="pathway">
    <text evidence="1 6">Cell wall biogenesis; peptidoglycan biosynthesis.</text>
</comment>
<feature type="signal peptide" evidence="7">
    <location>
        <begin position="1"/>
        <end position="23"/>
    </location>
</feature>
<evidence type="ECO:0000256" key="4">
    <source>
        <dbReference type="ARBA" id="ARBA00022984"/>
    </source>
</evidence>
<dbReference type="GO" id="GO:0009252">
    <property type="term" value="P:peptidoglycan biosynthetic process"/>
    <property type="evidence" value="ECO:0007669"/>
    <property type="project" value="UniProtKB-KW"/>
</dbReference>
<dbReference type="CDD" id="cd16913">
    <property type="entry name" value="YkuD_like"/>
    <property type="match status" value="1"/>
</dbReference>
<gene>
    <name evidence="9" type="ORF">H9931_08540</name>
</gene>
<reference evidence="9" key="2">
    <citation type="submission" date="2021-04" db="EMBL/GenBank/DDBJ databases">
        <authorList>
            <person name="Gilroy R."/>
        </authorList>
    </citation>
    <scope>NUCLEOTIDE SEQUENCE</scope>
    <source>
        <strain evidence="9">CHK198-12963</strain>
    </source>
</reference>